<dbReference type="RefSeq" id="WP_039377542.1">
    <property type="nucleotide sequence ID" value="NZ_BAWW01000039.1"/>
</dbReference>
<reference evidence="3 4" key="1">
    <citation type="journal article" date="2014" name="Mol. Biol. Evol.">
        <title>Massive expansion of Ubiquitination-related gene families within the Chlamydiae.</title>
        <authorList>
            <person name="Domman D."/>
            <person name="Collingro A."/>
            <person name="Lagkouvardos I."/>
            <person name="Gehre L."/>
            <person name="Weinmaier T."/>
            <person name="Rattei T."/>
            <person name="Subtil A."/>
            <person name="Horn M."/>
        </authorList>
    </citation>
    <scope>NUCLEOTIDE SEQUENCE [LARGE SCALE GENOMIC DNA]</scope>
    <source>
        <strain evidence="3 4">OEW1</strain>
    </source>
</reference>
<dbReference type="PATRIC" id="fig|83552.4.peg.1597"/>
<feature type="region of interest" description="Disordered" evidence="1">
    <location>
        <begin position="32"/>
        <end position="53"/>
    </location>
</feature>
<evidence type="ECO:0000313" key="4">
    <source>
        <dbReference type="Proteomes" id="UP000031307"/>
    </source>
</evidence>
<sequence length="175" mass="17695">MKKRASLLLILLFLMPVHLFAIRCCPTPSGPPGIPGPIGPTGPTGPTGPAGLNGISPIGPTGPTGVQGPTGAAGTNLLNICFPGAFIYGRIAMPLSGSVTALGPGYLYTATPTSLTIFYAPAVFGNSATAEGLRGGATSVRVTRTGAEDSSIIIYEVEPPGADYINFFITNCSSL</sequence>
<evidence type="ECO:0000256" key="2">
    <source>
        <dbReference type="SAM" id="SignalP"/>
    </source>
</evidence>
<dbReference type="EMBL" id="JSAM01000087">
    <property type="protein sequence ID" value="KIA77234.1"/>
    <property type="molecule type" value="Genomic_DNA"/>
</dbReference>
<dbReference type="AlphaFoldDB" id="A0A0C1ELB8"/>
<dbReference type="Proteomes" id="UP000031307">
    <property type="component" value="Unassembled WGS sequence"/>
</dbReference>
<organism evidence="3 4">
    <name type="scientific">Parachlamydia acanthamoebae</name>
    <dbReference type="NCBI Taxonomy" id="83552"/>
    <lineage>
        <taxon>Bacteria</taxon>
        <taxon>Pseudomonadati</taxon>
        <taxon>Chlamydiota</taxon>
        <taxon>Chlamydiia</taxon>
        <taxon>Parachlamydiales</taxon>
        <taxon>Parachlamydiaceae</taxon>
        <taxon>Parachlamydia</taxon>
    </lineage>
</organism>
<accession>A0A0C1ELB8</accession>
<evidence type="ECO:0000313" key="3">
    <source>
        <dbReference type="EMBL" id="KIA77234.1"/>
    </source>
</evidence>
<name>A0A0C1ELB8_9BACT</name>
<dbReference type="InterPro" id="IPR008160">
    <property type="entry name" value="Collagen"/>
</dbReference>
<protein>
    <submittedName>
        <fullName evidence="3">Uncharacterized protein</fullName>
    </submittedName>
</protein>
<comment type="caution">
    <text evidence="3">The sequence shown here is derived from an EMBL/GenBank/DDBJ whole genome shotgun (WGS) entry which is preliminary data.</text>
</comment>
<feature type="chain" id="PRO_5002144369" evidence="2">
    <location>
        <begin position="22"/>
        <end position="175"/>
    </location>
</feature>
<keyword evidence="2" id="KW-0732">Signal</keyword>
<proteinExistence type="predicted"/>
<dbReference type="Pfam" id="PF01391">
    <property type="entry name" value="Collagen"/>
    <property type="match status" value="1"/>
</dbReference>
<evidence type="ECO:0000256" key="1">
    <source>
        <dbReference type="SAM" id="MobiDB-lite"/>
    </source>
</evidence>
<gene>
    <name evidence="3" type="ORF">DB43_GR00010</name>
</gene>
<feature type="signal peptide" evidence="2">
    <location>
        <begin position="1"/>
        <end position="21"/>
    </location>
</feature>